<gene>
    <name evidence="6" type="ORF">IV203_026511</name>
</gene>
<dbReference type="PROSITE" id="PS00394">
    <property type="entry name" value="DNA_PHOTOLYASES_1_1"/>
    <property type="match status" value="1"/>
</dbReference>
<evidence type="ECO:0000259" key="5">
    <source>
        <dbReference type="PROSITE" id="PS51645"/>
    </source>
</evidence>
<feature type="binding site" evidence="2">
    <location>
        <begin position="557"/>
        <end position="561"/>
    </location>
    <ligand>
        <name>FAD</name>
        <dbReference type="ChEBI" id="CHEBI:57692"/>
    </ligand>
</feature>
<feature type="binding site" evidence="2">
    <location>
        <position position="544"/>
    </location>
    <ligand>
        <name>FAD</name>
        <dbReference type="ChEBI" id="CHEBI:57692"/>
    </ligand>
</feature>
<dbReference type="EMBL" id="JAGRRH010000010">
    <property type="protein sequence ID" value="KAG7363151.1"/>
    <property type="molecule type" value="Genomic_DNA"/>
</dbReference>
<evidence type="ECO:0000313" key="6">
    <source>
        <dbReference type="EMBL" id="KAG7363151.1"/>
    </source>
</evidence>
<comment type="caution">
    <text evidence="6">The sequence shown here is derived from an EMBL/GenBank/DDBJ whole genome shotgun (WGS) entry which is preliminary data.</text>
</comment>
<dbReference type="GO" id="GO:0005634">
    <property type="term" value="C:nucleus"/>
    <property type="evidence" value="ECO:0007669"/>
    <property type="project" value="TreeGrafter"/>
</dbReference>
<dbReference type="GO" id="GO:0043153">
    <property type="term" value="P:entrainment of circadian clock by photoperiod"/>
    <property type="evidence" value="ECO:0007669"/>
    <property type="project" value="TreeGrafter"/>
</dbReference>
<keyword evidence="2" id="KW-0274">FAD</keyword>
<evidence type="ECO:0000313" key="7">
    <source>
        <dbReference type="Proteomes" id="UP000693970"/>
    </source>
</evidence>
<feature type="binding site" evidence="2">
    <location>
        <position position="591"/>
    </location>
    <ligand>
        <name>FAD</name>
        <dbReference type="ChEBI" id="CHEBI:57692"/>
    </ligand>
</feature>
<feature type="site" description="Electron transfer via tryptophanyl radical" evidence="3">
    <location>
        <position position="681"/>
    </location>
</feature>
<evidence type="ECO:0000256" key="3">
    <source>
        <dbReference type="PIRSR" id="PIRSR602081-2"/>
    </source>
</evidence>
<dbReference type="GO" id="GO:0071949">
    <property type="term" value="F:FAD binding"/>
    <property type="evidence" value="ECO:0007669"/>
    <property type="project" value="TreeGrafter"/>
</dbReference>
<feature type="binding site" evidence="2">
    <location>
        <begin position="694"/>
        <end position="696"/>
    </location>
    <ligand>
        <name>FAD</name>
        <dbReference type="ChEBI" id="CHEBI:57692"/>
    </ligand>
</feature>
<evidence type="ECO:0000256" key="4">
    <source>
        <dbReference type="SAM" id="MobiDB-lite"/>
    </source>
</evidence>
<feature type="region of interest" description="Disordered" evidence="4">
    <location>
        <begin position="845"/>
        <end position="869"/>
    </location>
</feature>
<dbReference type="OrthoDB" id="204690at2759"/>
<reference evidence="6" key="2">
    <citation type="submission" date="2021-04" db="EMBL/GenBank/DDBJ databases">
        <authorList>
            <person name="Podell S."/>
        </authorList>
    </citation>
    <scope>NUCLEOTIDE SEQUENCE</scope>
    <source>
        <strain evidence="6">Hildebrandi</strain>
    </source>
</reference>
<organism evidence="6 7">
    <name type="scientific">Nitzschia inconspicua</name>
    <dbReference type="NCBI Taxonomy" id="303405"/>
    <lineage>
        <taxon>Eukaryota</taxon>
        <taxon>Sar</taxon>
        <taxon>Stramenopiles</taxon>
        <taxon>Ochrophyta</taxon>
        <taxon>Bacillariophyta</taxon>
        <taxon>Bacillariophyceae</taxon>
        <taxon>Bacillariophycidae</taxon>
        <taxon>Bacillariales</taxon>
        <taxon>Bacillariaceae</taxon>
        <taxon>Nitzschia</taxon>
    </lineage>
</organism>
<name>A0A9K3LMF0_9STRA</name>
<keyword evidence="7" id="KW-1185">Reference proteome</keyword>
<accession>A0A9K3LMF0</accession>
<keyword evidence="1" id="KW-0157">Chromophore</keyword>
<dbReference type="InterPro" id="IPR005101">
    <property type="entry name" value="Cryptochr/Photolyase_FAD-bd"/>
</dbReference>
<dbReference type="GO" id="GO:0032922">
    <property type="term" value="P:circadian regulation of gene expression"/>
    <property type="evidence" value="ECO:0007669"/>
    <property type="project" value="TreeGrafter"/>
</dbReference>
<dbReference type="Pfam" id="PF03441">
    <property type="entry name" value="FAD_binding_7"/>
    <property type="match status" value="1"/>
</dbReference>
<feature type="site" description="Electron transfer via tryptophanyl radical" evidence="3">
    <location>
        <position position="704"/>
    </location>
</feature>
<dbReference type="PROSITE" id="PS51645">
    <property type="entry name" value="PHR_CRY_ALPHA_BETA"/>
    <property type="match status" value="1"/>
</dbReference>
<dbReference type="Pfam" id="PF00875">
    <property type="entry name" value="DNA_photolyase"/>
    <property type="match status" value="1"/>
</dbReference>
<feature type="site" description="Electron transfer via tryptophanyl radical" evidence="3">
    <location>
        <position position="625"/>
    </location>
</feature>
<dbReference type="AlphaFoldDB" id="A0A9K3LMF0"/>
<evidence type="ECO:0000256" key="1">
    <source>
        <dbReference type="ARBA" id="ARBA00022991"/>
    </source>
</evidence>
<reference evidence="6" key="1">
    <citation type="journal article" date="2021" name="Sci. Rep.">
        <title>Diploid genomic architecture of Nitzschia inconspicua, an elite biomass production diatom.</title>
        <authorList>
            <person name="Oliver A."/>
            <person name="Podell S."/>
            <person name="Pinowska A."/>
            <person name="Traller J.C."/>
            <person name="Smith S.R."/>
            <person name="McClure R."/>
            <person name="Beliaev A."/>
            <person name="Bohutskyi P."/>
            <person name="Hill E.A."/>
            <person name="Rabines A."/>
            <person name="Zheng H."/>
            <person name="Allen L.Z."/>
            <person name="Kuo A."/>
            <person name="Grigoriev I.V."/>
            <person name="Allen A.E."/>
            <person name="Hazlebeck D."/>
            <person name="Allen E.E."/>
        </authorList>
    </citation>
    <scope>NUCLEOTIDE SEQUENCE</scope>
    <source>
        <strain evidence="6">Hildebrandi</strain>
    </source>
</reference>
<sequence>MSRRSPARVELFFKDICDLKERVRFLDSHGFCSYNLVNKNKADALNDWVQAIKEVSPNANICCHYSLKYNKVPRKGPKEQEERLLSALQLSRANEVLIISGSGQKTAWNTVSALEAVKSASLPHSVPLLAVAYNPYFPEKQDQEEENHRLKEKLESGCIGKVYLQFGSDLDRLRNGLEYLHKLKASKAFSIAGSLFLPTAQLISQQKFRPWNGVFLSQEFLRGPENAKAILHEMVNQYRTNNVEILWEAPGIRTEKDVKLVLELTGAVDAEKHKGSFTSSVNANNSPQQKRLKISDNFHLSRRSKEPCLLIFGNHDVRIRDNRSLEAATSAHETVLPVFLWTVEDRGYVTGAVQVVLKDALRSLNSSLESFNLSLACFNCPDNDNHGISTIKEITEKLGAKAVFWNRECTTEGRDRDSKRKAALESYGISVIESQSSLLYDPDKMDLTSGFHGGHWGTLMPFLKQCKMKFGEPIRPTPYHDTFGLLQSVQSPTYPKTSSIDDLNMARISGKQLWDEPIRKRFPMNEKLALEAMESFCRSGLKSYEQERSRADKEGATGCLSHHLRIGTLSPNQLYWRIEDSGLSYDKVKTFSRRLFWRDLAYYQLACFPNMRYKCIRSHYEDLEWVIGEEEMRRFNAWKRGKTGFPIVDAAMRELYETGWITQSLRMVVASFLVEYLRVNWTKGCEWFHYTLVDADSAINPMMWQNAGKSGTDQWNFILSPTTASQDPSGNYTRQWVPELSKLSTAALVHRPWEATEEQLESAGIVLGETYPHRIIRDLKAERNRSVDATLEMRRKSQQFNSDRGYDLIQLPNGETTVVFTKKEYRLDSNGQLFKDDGLRRNTRQKMSGNKAKLKSKREAKANSLTVKL</sequence>
<feature type="domain" description="Photolyase/cryptochrome alpha/beta" evidence="5">
    <location>
        <begin position="307"/>
        <end position="439"/>
    </location>
</feature>
<dbReference type="GO" id="GO:0006950">
    <property type="term" value="P:response to stress"/>
    <property type="evidence" value="ECO:0007669"/>
    <property type="project" value="UniProtKB-ARBA"/>
</dbReference>
<dbReference type="PANTHER" id="PTHR11455">
    <property type="entry name" value="CRYPTOCHROME"/>
    <property type="match status" value="1"/>
</dbReference>
<dbReference type="InterPro" id="IPR002081">
    <property type="entry name" value="Cryptochrome/DNA_photolyase_1"/>
</dbReference>
<dbReference type="GO" id="GO:0006139">
    <property type="term" value="P:nucleobase-containing compound metabolic process"/>
    <property type="evidence" value="ECO:0007669"/>
    <property type="project" value="UniProtKB-ARBA"/>
</dbReference>
<proteinExistence type="predicted"/>
<dbReference type="InterPro" id="IPR006050">
    <property type="entry name" value="DNA_photolyase_N"/>
</dbReference>
<dbReference type="GO" id="GO:0005737">
    <property type="term" value="C:cytoplasm"/>
    <property type="evidence" value="ECO:0007669"/>
    <property type="project" value="TreeGrafter"/>
</dbReference>
<dbReference type="Proteomes" id="UP000693970">
    <property type="component" value="Unassembled WGS sequence"/>
</dbReference>
<dbReference type="InterPro" id="IPR018394">
    <property type="entry name" value="DNA_photolyase_1_CS_C"/>
</dbReference>
<dbReference type="GO" id="GO:0003904">
    <property type="term" value="F:deoxyribodipyrimidine photo-lyase activity"/>
    <property type="evidence" value="ECO:0007669"/>
    <property type="project" value="TreeGrafter"/>
</dbReference>
<comment type="cofactor">
    <cofactor evidence="2">
        <name>FAD</name>
        <dbReference type="ChEBI" id="CHEBI:57692"/>
    </cofactor>
    <text evidence="2">Binds 1 FAD per subunit.</text>
</comment>
<dbReference type="GO" id="GO:0003677">
    <property type="term" value="F:DNA binding"/>
    <property type="evidence" value="ECO:0007669"/>
    <property type="project" value="TreeGrafter"/>
</dbReference>
<dbReference type="PANTHER" id="PTHR11455:SF18">
    <property type="entry name" value="SI:CH1073-390K14.1"/>
    <property type="match status" value="1"/>
</dbReference>
<protein>
    <submittedName>
        <fullName evidence="6">Photolyase</fullName>
    </submittedName>
</protein>
<evidence type="ECO:0000256" key="2">
    <source>
        <dbReference type="PIRSR" id="PIRSR602081-1"/>
    </source>
</evidence>
<keyword evidence="2" id="KW-0285">Flavoprotein</keyword>